<dbReference type="GO" id="GO:0007508">
    <property type="term" value="P:larval heart development"/>
    <property type="evidence" value="ECO:0007669"/>
    <property type="project" value="TreeGrafter"/>
</dbReference>
<dbReference type="Proteomes" id="UP000014760">
    <property type="component" value="Unassembled WGS sequence"/>
</dbReference>
<dbReference type="HOGENOM" id="CLU_116439_0_0_1"/>
<proteinExistence type="predicted"/>
<dbReference type="EnsemblMetazoa" id="CapteT201325">
    <property type="protein sequence ID" value="CapteP201325"/>
    <property type="gene ID" value="CapteG201325"/>
</dbReference>
<evidence type="ECO:0008006" key="4">
    <source>
        <dbReference type="Google" id="ProtNLM"/>
    </source>
</evidence>
<keyword evidence="3" id="KW-1185">Reference proteome</keyword>
<dbReference type="PANTHER" id="PTHR33395">
    <property type="entry name" value="TRANSCRIPTASE, PUTATIVE-RELATED-RELATED"/>
    <property type="match status" value="1"/>
</dbReference>
<reference evidence="1 3" key="2">
    <citation type="journal article" date="2013" name="Nature">
        <title>Insights into bilaterian evolution from three spiralian genomes.</title>
        <authorList>
            <person name="Simakov O."/>
            <person name="Marletaz F."/>
            <person name="Cho S.J."/>
            <person name="Edsinger-Gonzales E."/>
            <person name="Havlak P."/>
            <person name="Hellsten U."/>
            <person name="Kuo D.H."/>
            <person name="Larsson T."/>
            <person name="Lv J."/>
            <person name="Arendt D."/>
            <person name="Savage R."/>
            <person name="Osoegawa K."/>
            <person name="de Jong P."/>
            <person name="Grimwood J."/>
            <person name="Chapman J.A."/>
            <person name="Shapiro H."/>
            <person name="Aerts A."/>
            <person name="Otillar R.P."/>
            <person name="Terry A.Y."/>
            <person name="Boore J.L."/>
            <person name="Grigoriev I.V."/>
            <person name="Lindberg D.R."/>
            <person name="Seaver E.C."/>
            <person name="Weisblat D.A."/>
            <person name="Putnam N.H."/>
            <person name="Rokhsar D.S."/>
        </authorList>
    </citation>
    <scope>NUCLEOTIDE SEQUENCE</scope>
    <source>
        <strain evidence="1 3">I ESC-2004</strain>
    </source>
</reference>
<dbReference type="EMBL" id="AMQN01006384">
    <property type="status" value="NOT_ANNOTATED_CDS"/>
    <property type="molecule type" value="Genomic_DNA"/>
</dbReference>
<dbReference type="GO" id="GO:0031012">
    <property type="term" value="C:extracellular matrix"/>
    <property type="evidence" value="ECO:0007669"/>
    <property type="project" value="TreeGrafter"/>
</dbReference>
<dbReference type="AlphaFoldDB" id="R7UTA7"/>
<evidence type="ECO:0000313" key="3">
    <source>
        <dbReference type="Proteomes" id="UP000014760"/>
    </source>
</evidence>
<dbReference type="EMBL" id="KB298218">
    <property type="protein sequence ID" value="ELU09430.1"/>
    <property type="molecule type" value="Genomic_DNA"/>
</dbReference>
<organism evidence="1">
    <name type="scientific">Capitella teleta</name>
    <name type="common">Polychaete worm</name>
    <dbReference type="NCBI Taxonomy" id="283909"/>
    <lineage>
        <taxon>Eukaryota</taxon>
        <taxon>Metazoa</taxon>
        <taxon>Spiralia</taxon>
        <taxon>Lophotrochozoa</taxon>
        <taxon>Annelida</taxon>
        <taxon>Polychaeta</taxon>
        <taxon>Sedentaria</taxon>
        <taxon>Scolecida</taxon>
        <taxon>Capitellidae</taxon>
        <taxon>Capitella</taxon>
    </lineage>
</organism>
<reference evidence="3" key="1">
    <citation type="submission" date="2012-12" db="EMBL/GenBank/DDBJ databases">
        <authorList>
            <person name="Hellsten U."/>
            <person name="Grimwood J."/>
            <person name="Chapman J.A."/>
            <person name="Shapiro H."/>
            <person name="Aerts A."/>
            <person name="Otillar R.P."/>
            <person name="Terry A.Y."/>
            <person name="Boore J.L."/>
            <person name="Simakov O."/>
            <person name="Marletaz F."/>
            <person name="Cho S.-J."/>
            <person name="Edsinger-Gonzales E."/>
            <person name="Havlak P."/>
            <person name="Kuo D.-H."/>
            <person name="Larsson T."/>
            <person name="Lv J."/>
            <person name="Arendt D."/>
            <person name="Savage R."/>
            <person name="Osoegawa K."/>
            <person name="de Jong P."/>
            <person name="Lindberg D.R."/>
            <person name="Seaver E.C."/>
            <person name="Weisblat D.A."/>
            <person name="Putnam N.H."/>
            <person name="Grigoriev I.V."/>
            <person name="Rokhsar D.S."/>
        </authorList>
    </citation>
    <scope>NUCLEOTIDE SEQUENCE</scope>
    <source>
        <strain evidence="3">I ESC-2004</strain>
    </source>
</reference>
<name>R7UTA7_CAPTE</name>
<evidence type="ECO:0000313" key="2">
    <source>
        <dbReference type="EnsemblMetazoa" id="CapteP201325"/>
    </source>
</evidence>
<dbReference type="GO" id="GO:0061343">
    <property type="term" value="P:cell adhesion involved in heart morphogenesis"/>
    <property type="evidence" value="ECO:0007669"/>
    <property type="project" value="TreeGrafter"/>
</dbReference>
<reference evidence="2" key="3">
    <citation type="submission" date="2015-06" db="UniProtKB">
        <authorList>
            <consortium name="EnsemblMetazoa"/>
        </authorList>
    </citation>
    <scope>IDENTIFICATION</scope>
</reference>
<protein>
    <recommendedName>
        <fullName evidence="4">Endonuclease/exonuclease/phosphatase domain-containing protein</fullName>
    </recommendedName>
</protein>
<dbReference type="OrthoDB" id="6152956at2759"/>
<sequence>MHDQVYEYMTRDDALWHVTKPTHKRGNTTASTLDLVLTNEEDMIDEVKTLAPIGKSHLSVLSFTFKGYTYTQETSKTIPNLKRGNYDILRTVYIVSNTEFSSRGDQRIQSNWEFFGETLNHAIDQPISKVMIDPSKAKPAEWIDRSILTKVWQKDRQYKYMGTRSEEDYKSYRRI</sequence>
<gene>
    <name evidence="1" type="ORF">CAPTEDRAFT_201325</name>
</gene>
<dbReference type="PANTHER" id="PTHR33395:SF22">
    <property type="entry name" value="REVERSE TRANSCRIPTASE DOMAIN-CONTAINING PROTEIN"/>
    <property type="match status" value="1"/>
</dbReference>
<accession>R7UTA7</accession>
<evidence type="ECO:0000313" key="1">
    <source>
        <dbReference type="EMBL" id="ELU09430.1"/>
    </source>
</evidence>